<feature type="region of interest" description="Disordered" evidence="1">
    <location>
        <begin position="46"/>
        <end position="70"/>
    </location>
</feature>
<feature type="compositionally biased region" description="Basic and acidic residues" evidence="1">
    <location>
        <begin position="455"/>
        <end position="464"/>
    </location>
</feature>
<dbReference type="OrthoDB" id="10261384at2759"/>
<organism evidence="2 3">
    <name type="scientific">Galerina marginata (strain CBS 339.88)</name>
    <dbReference type="NCBI Taxonomy" id="685588"/>
    <lineage>
        <taxon>Eukaryota</taxon>
        <taxon>Fungi</taxon>
        <taxon>Dikarya</taxon>
        <taxon>Basidiomycota</taxon>
        <taxon>Agaricomycotina</taxon>
        <taxon>Agaricomycetes</taxon>
        <taxon>Agaricomycetidae</taxon>
        <taxon>Agaricales</taxon>
        <taxon>Agaricineae</taxon>
        <taxon>Strophariaceae</taxon>
        <taxon>Galerina</taxon>
    </lineage>
</organism>
<accession>A0A067TSP0</accession>
<feature type="region of interest" description="Disordered" evidence="1">
    <location>
        <begin position="647"/>
        <end position="697"/>
    </location>
</feature>
<feature type="compositionally biased region" description="Low complexity" evidence="1">
    <location>
        <begin position="46"/>
        <end position="68"/>
    </location>
</feature>
<feature type="compositionally biased region" description="Acidic residues" evidence="1">
    <location>
        <begin position="518"/>
        <end position="560"/>
    </location>
</feature>
<dbReference type="STRING" id="685588.A0A067TSP0"/>
<gene>
    <name evidence="2" type="ORF">GALMADRAFT_238566</name>
</gene>
<feature type="compositionally biased region" description="Basic and acidic residues" evidence="1">
    <location>
        <begin position="331"/>
        <end position="342"/>
    </location>
</feature>
<feature type="compositionally biased region" description="Low complexity" evidence="1">
    <location>
        <begin position="237"/>
        <end position="246"/>
    </location>
</feature>
<evidence type="ECO:0000313" key="3">
    <source>
        <dbReference type="Proteomes" id="UP000027222"/>
    </source>
</evidence>
<feature type="compositionally biased region" description="Gly residues" evidence="1">
    <location>
        <begin position="316"/>
        <end position="329"/>
    </location>
</feature>
<protein>
    <submittedName>
        <fullName evidence="2">Uncharacterized protein</fullName>
    </submittedName>
</protein>
<dbReference type="HOGENOM" id="CLU_370070_0_0_1"/>
<keyword evidence="3" id="KW-1185">Reference proteome</keyword>
<evidence type="ECO:0000256" key="1">
    <source>
        <dbReference type="SAM" id="MobiDB-lite"/>
    </source>
</evidence>
<feature type="compositionally biased region" description="Acidic residues" evidence="1">
    <location>
        <begin position="677"/>
        <end position="686"/>
    </location>
</feature>
<sequence>MESDTSTENPTLANPPLDETCRILIVSSSLTVASSFIDRLKSLSSSSALPSSESIPTSRSTPTSSVTTHQASGVPLTVPYTISNRYYAADVHFAAYPLNTVTLGLFSNGDADQGERKLPPAMIFVWADGEAYAKHVEELSRTMALGGYEPEVCLAVRIPKAATGVDDNADDNADIDSTLMSFGFEYVDARETGREPSRVSSDEHDADIPRLPRVLDALSTIMWPSMRSANAKTKAAQKAASSTSLSPAQIQARKEKQQERDSIMEELLAVSEISGLDGNWKGTILVGEVEEVADSEEEEELGEEVVFSPYDFGRASGSGSGSGSMGFGQGRETKSKTRKEKEASPWLLSGIGAGTGIGPLNLPSEFSASAGSADEGGIVSSPTDIEALSPFGVRGSAEGDVKGKKISIGFEDDFTVFVSAPALPPPSGDAAAHSRQLPLTKDGPPFSLDLSEAGYADHEDRDGDTPMQTSMAERERVGTGDSLRVGGLHAHTYRSLGSVSDFGGSDVDVDERRGYEALGEDADADGWGDKEGEEEEEEWEDAVEEGDTDEIESWGDDDEGLPTKEEIKETAVKIFGGVPTSQSLVGGSRAKMKEKEKEILESGAGAGFARASDVLKEKEVSEMMERMRRLGGMAAAADITAGMAAMEENAKAKAKAATPSSALGTRGPLPEPRASLEEDGDEDDDGGGGGGGAPATFDLERVLHSLQAFRSEISGMEDEDEKRRMAARVALGLVYGLEGMDDDDT</sequence>
<proteinExistence type="predicted"/>
<feature type="region of interest" description="Disordered" evidence="1">
    <location>
        <begin position="316"/>
        <end position="342"/>
    </location>
</feature>
<dbReference type="PANTHER" id="PTHR14659:SF1">
    <property type="entry name" value="ALPHA- AND GAMMA-ADAPTIN-BINDING PROTEIN P34"/>
    <property type="match status" value="1"/>
</dbReference>
<reference evidence="3" key="1">
    <citation type="journal article" date="2014" name="Proc. Natl. Acad. Sci. U.S.A.">
        <title>Extensive sampling of basidiomycete genomes demonstrates inadequacy of the white-rot/brown-rot paradigm for wood decay fungi.</title>
        <authorList>
            <person name="Riley R."/>
            <person name="Salamov A.A."/>
            <person name="Brown D.W."/>
            <person name="Nagy L.G."/>
            <person name="Floudas D."/>
            <person name="Held B.W."/>
            <person name="Levasseur A."/>
            <person name="Lombard V."/>
            <person name="Morin E."/>
            <person name="Otillar R."/>
            <person name="Lindquist E.A."/>
            <person name="Sun H."/>
            <person name="LaButti K.M."/>
            <person name="Schmutz J."/>
            <person name="Jabbour D."/>
            <person name="Luo H."/>
            <person name="Baker S.E."/>
            <person name="Pisabarro A.G."/>
            <person name="Walton J.D."/>
            <person name="Blanchette R.A."/>
            <person name="Henrissat B."/>
            <person name="Martin F."/>
            <person name="Cullen D."/>
            <person name="Hibbett D.S."/>
            <person name="Grigoriev I.V."/>
        </authorList>
    </citation>
    <scope>NUCLEOTIDE SEQUENCE [LARGE SCALE GENOMIC DNA]</scope>
    <source>
        <strain evidence="3">CBS 339.88</strain>
    </source>
</reference>
<dbReference type="Proteomes" id="UP000027222">
    <property type="component" value="Unassembled WGS sequence"/>
</dbReference>
<feature type="region of interest" description="Disordered" evidence="1">
    <location>
        <begin position="237"/>
        <end position="258"/>
    </location>
</feature>
<dbReference type="AlphaFoldDB" id="A0A067TSP0"/>
<dbReference type="EMBL" id="KL142369">
    <property type="protein sequence ID" value="KDR82914.1"/>
    <property type="molecule type" value="Genomic_DNA"/>
</dbReference>
<dbReference type="InterPro" id="IPR019341">
    <property type="entry name" value="Alpha/Gamma-adaptin-bd_p34"/>
</dbReference>
<evidence type="ECO:0000313" key="2">
    <source>
        <dbReference type="EMBL" id="KDR82914.1"/>
    </source>
</evidence>
<name>A0A067TSP0_GALM3</name>
<dbReference type="Gene3D" id="3.40.50.11960">
    <property type="match status" value="1"/>
</dbReference>
<feature type="region of interest" description="Disordered" evidence="1">
    <location>
        <begin position="421"/>
        <end position="483"/>
    </location>
</feature>
<dbReference type="PANTHER" id="PTHR14659">
    <property type="entry name" value="ALPHA- AND GAMMA-ADAPTIN-BINDING PROTEIN P34"/>
    <property type="match status" value="1"/>
</dbReference>
<feature type="region of interest" description="Disordered" evidence="1">
    <location>
        <begin position="517"/>
        <end position="562"/>
    </location>
</feature>